<sequence>MAARSRLPFRQLAAAQGPFARINRRVHEAAARTEAAYPPVIPSRTAKSKSAKRQRVAELFERLRAADAQEKVETLTKIQRKKYIVYPQTFALNADRWYQHFTKTAYISGLPPGLSGAAVEDAGVDADALRAFTRSSLLQESWHLKKRRPFLQKEQQQLAAPFLRNLVSGLRSGLVQGNPVLRTSSLDFDPQVSFYWMRGQRIIPRGHQSGRLEPIRFQIEDKPHSQLRTPHQLPELVPLESDISADVPVILSSPDKLPLFRRQNENNIFTGSKLADPCHYGHTQFHLVPDRFRRDKMIKKNLKDQIEVNLRANGISSLFAWTGAQAMYQGFWCGQDLTRPFVSQAVITDGQYFSFFCYQLNTLALTAETDVGNTRKNVCWGTESMPLYESITDDNVIGWNDDVFMILVKFLLNRP</sequence>
<proteinExistence type="predicted"/>
<keyword evidence="4" id="KW-0687">Ribonucleoprotein</keyword>
<dbReference type="Ensembl" id="ENSDCDT00010037874.1">
    <property type="protein sequence ID" value="ENSDCDP00010030500.1"/>
    <property type="gene ID" value="ENSDCDG00010019572.1"/>
</dbReference>
<evidence type="ECO:0008006" key="7">
    <source>
        <dbReference type="Google" id="ProtNLM"/>
    </source>
</evidence>
<evidence type="ECO:0000313" key="6">
    <source>
        <dbReference type="Proteomes" id="UP000694580"/>
    </source>
</evidence>
<evidence type="ECO:0000313" key="5">
    <source>
        <dbReference type="Ensembl" id="ENSDCDP00010030500.1"/>
    </source>
</evidence>
<dbReference type="GeneID" id="114799741"/>
<gene>
    <name evidence="5" type="primary">MRPS30</name>
</gene>
<organism evidence="5 6">
    <name type="scientific">Denticeps clupeoides</name>
    <name type="common">denticle herring</name>
    <dbReference type="NCBI Taxonomy" id="299321"/>
    <lineage>
        <taxon>Eukaryota</taxon>
        <taxon>Metazoa</taxon>
        <taxon>Chordata</taxon>
        <taxon>Craniata</taxon>
        <taxon>Vertebrata</taxon>
        <taxon>Euteleostomi</taxon>
        <taxon>Actinopterygii</taxon>
        <taxon>Neopterygii</taxon>
        <taxon>Teleostei</taxon>
        <taxon>Clupei</taxon>
        <taxon>Clupeiformes</taxon>
        <taxon>Denticipitoidei</taxon>
        <taxon>Denticipitidae</taxon>
        <taxon>Denticeps</taxon>
    </lineage>
</organism>
<keyword evidence="6" id="KW-1185">Reference proteome</keyword>
<reference evidence="5" key="2">
    <citation type="submission" date="2025-08" db="UniProtKB">
        <authorList>
            <consortium name="Ensembl"/>
        </authorList>
    </citation>
    <scope>IDENTIFICATION</scope>
</reference>
<protein>
    <recommendedName>
        <fullName evidence="7">Mitochondrial ribosomal protein S30</fullName>
    </recommendedName>
</protein>
<name>A0AAY4CBD1_9TELE</name>
<keyword evidence="2" id="KW-0689">Ribosomal protein</keyword>
<comment type="subcellular location">
    <subcellularLocation>
        <location evidence="1">Mitochondrion</location>
    </subcellularLocation>
</comment>
<dbReference type="PANTHER" id="PTHR13014">
    <property type="entry name" value="MITOCHONDRIAL 28S RIBOSOMAL PROTEIN S30/P52 PRO-APOTOTIC PROTEIN"/>
    <property type="match status" value="1"/>
</dbReference>
<evidence type="ECO:0000256" key="4">
    <source>
        <dbReference type="ARBA" id="ARBA00023274"/>
    </source>
</evidence>
<dbReference type="InterPro" id="IPR039982">
    <property type="entry name" value="Ribosomal_mL65"/>
</dbReference>
<keyword evidence="3" id="KW-0496">Mitochondrion</keyword>
<evidence type="ECO:0000256" key="3">
    <source>
        <dbReference type="ARBA" id="ARBA00023128"/>
    </source>
</evidence>
<reference evidence="5" key="3">
    <citation type="submission" date="2025-09" db="UniProtKB">
        <authorList>
            <consortium name="Ensembl"/>
        </authorList>
    </citation>
    <scope>IDENTIFICATION</scope>
</reference>
<evidence type="ECO:0000256" key="2">
    <source>
        <dbReference type="ARBA" id="ARBA00022980"/>
    </source>
</evidence>
<dbReference type="Pfam" id="PF07147">
    <property type="entry name" value="PDCD9"/>
    <property type="match status" value="1"/>
</dbReference>
<dbReference type="GO" id="GO:0003735">
    <property type="term" value="F:structural constituent of ribosome"/>
    <property type="evidence" value="ECO:0007669"/>
    <property type="project" value="InterPro"/>
</dbReference>
<dbReference type="GO" id="GO:0005762">
    <property type="term" value="C:mitochondrial large ribosomal subunit"/>
    <property type="evidence" value="ECO:0007669"/>
    <property type="project" value="TreeGrafter"/>
</dbReference>
<accession>A0AAY4CBD1</accession>
<dbReference type="RefSeq" id="XP_028852405.1">
    <property type="nucleotide sequence ID" value="XM_028996572.1"/>
</dbReference>
<dbReference type="GO" id="GO:0006412">
    <property type="term" value="P:translation"/>
    <property type="evidence" value="ECO:0007669"/>
    <property type="project" value="InterPro"/>
</dbReference>
<dbReference type="GeneTree" id="ENSGT00390000001442"/>
<reference evidence="5 6" key="1">
    <citation type="submission" date="2020-06" db="EMBL/GenBank/DDBJ databases">
        <authorList>
            <consortium name="Wellcome Sanger Institute Data Sharing"/>
        </authorList>
    </citation>
    <scope>NUCLEOTIDE SEQUENCE [LARGE SCALE GENOMIC DNA]</scope>
</reference>
<dbReference type="PANTHER" id="PTHR13014:SF3">
    <property type="entry name" value="LARGE RIBOSOMAL SUBUNIT PROTEIN ML65"/>
    <property type="match status" value="1"/>
</dbReference>
<dbReference type="InterPro" id="IPR010793">
    <property type="entry name" value="Ribosomal_mL37/mL65"/>
</dbReference>
<evidence type="ECO:0000256" key="1">
    <source>
        <dbReference type="ARBA" id="ARBA00004173"/>
    </source>
</evidence>
<dbReference type="AlphaFoldDB" id="A0AAY4CBD1"/>
<dbReference type="Proteomes" id="UP000694580">
    <property type="component" value="Chromosome 11"/>
</dbReference>